<feature type="transmembrane region" description="Helical" evidence="1">
    <location>
        <begin position="6"/>
        <end position="26"/>
    </location>
</feature>
<sequence>MLLVVVVAVAAAAVVAVVVVVVVVIWRERDSVWPHRNAGLCPTGDGAFLTDSATEDGSVSANSRLGYTIFGPKLVLTSMDCCLRLYQSR</sequence>
<evidence type="ECO:0000313" key="2">
    <source>
        <dbReference type="EMBL" id="KAF3898626.1"/>
    </source>
</evidence>
<gene>
    <name evidence="2" type="ORF">GY632_1702</name>
</gene>
<keyword evidence="1" id="KW-0472">Membrane</keyword>
<dbReference type="AlphaFoldDB" id="A0A9P5CWU8"/>
<comment type="caution">
    <text evidence="2">The sequence shown here is derived from an EMBL/GenBank/DDBJ whole genome shotgun (WGS) entry which is preliminary data.</text>
</comment>
<reference evidence="2" key="1">
    <citation type="submission" date="2020-03" db="EMBL/GenBank/DDBJ databases">
        <title>Whole Genome Sequence of Trichophyton interdigitale from India.</title>
        <authorList>
            <person name="Kumar P."/>
        </authorList>
    </citation>
    <scope>NUCLEOTIDE SEQUENCE</scope>
    <source>
        <strain evidence="2">UCMS-IGIB-CI14</strain>
    </source>
</reference>
<protein>
    <submittedName>
        <fullName evidence="2">Uncharacterized protein</fullName>
    </submittedName>
</protein>
<accession>A0A9P5CWU8</accession>
<evidence type="ECO:0000256" key="1">
    <source>
        <dbReference type="SAM" id="Phobius"/>
    </source>
</evidence>
<keyword evidence="1" id="KW-1133">Transmembrane helix</keyword>
<dbReference type="EMBL" id="JAAQVJ010000035">
    <property type="protein sequence ID" value="KAF3898626.1"/>
    <property type="molecule type" value="Genomic_DNA"/>
</dbReference>
<name>A0A9P5CWU8_9EURO</name>
<keyword evidence="1" id="KW-0812">Transmembrane</keyword>
<organism evidence="2 3">
    <name type="scientific">Trichophyton interdigitale</name>
    <dbReference type="NCBI Taxonomy" id="101480"/>
    <lineage>
        <taxon>Eukaryota</taxon>
        <taxon>Fungi</taxon>
        <taxon>Dikarya</taxon>
        <taxon>Ascomycota</taxon>
        <taxon>Pezizomycotina</taxon>
        <taxon>Eurotiomycetes</taxon>
        <taxon>Eurotiomycetidae</taxon>
        <taxon>Onygenales</taxon>
        <taxon>Arthrodermataceae</taxon>
        <taxon>Trichophyton</taxon>
    </lineage>
</organism>
<proteinExistence type="predicted"/>
<dbReference type="Proteomes" id="UP000749309">
    <property type="component" value="Unassembled WGS sequence"/>
</dbReference>
<evidence type="ECO:0000313" key="3">
    <source>
        <dbReference type="Proteomes" id="UP000749309"/>
    </source>
</evidence>